<sequence>MSSDECEMTCRCCLGNNGTTDLFLTIHADFLLCDLYSTLSQLELNEDDGLPKMLCSNCTNLVIQFNAFRKQAQESETYLRNALLNSMKEGDEFIAEAQSRDNDVKTGNNDIILENNDIILENNDITGHDDITENDDINQFLQEVITIESDTESSCEKTICGLKFDTHSAYQIHRKKEARQETNKKQVTICQKPIGSYELKDHLNFHTNGRPHKCQTCSETFRFRSSLTCHEFQHTGKKPHFCHICGMSFVQASTLTGHMHTHYGEIGEKPFMCNICGRGFVENLELDNHINKVHTMKNGDGIINSSDLQCMECNKAFSSKSGLNQHKKTHCERKFLCGECGKKFTTKTLLSSHLKTHSGVRPYPCHVCGKSFAQSSSLDKHILVHTGEKPVLCILCGKRFAQQSHLIYHMRRHSGEKPYRCTYCDKMFSHSGTLKVHTRIHTGEKPFVCHICSRGFYDSSSMKKHIVKVHAAEVDNIEIEIME</sequence>
<evidence type="ECO:0000259" key="13">
    <source>
        <dbReference type="PROSITE" id="PS51915"/>
    </source>
</evidence>
<dbReference type="FunFam" id="3.30.160.60:FF:000325">
    <property type="entry name" value="ZFP90 zinc finger protein"/>
    <property type="match status" value="1"/>
</dbReference>
<dbReference type="FunFam" id="3.30.160.60:FF:001485">
    <property type="entry name" value="Krueppel-related zinc finger protein"/>
    <property type="match status" value="1"/>
</dbReference>
<evidence type="ECO:0000313" key="14">
    <source>
        <dbReference type="EMBL" id="CAG9817304.1"/>
    </source>
</evidence>
<feature type="binding site" evidence="11">
    <location>
        <position position="58"/>
    </location>
    <ligand>
        <name>Zn(2+)</name>
        <dbReference type="ChEBI" id="CHEBI:29105"/>
    </ligand>
</feature>
<keyword evidence="8" id="KW-0804">Transcription</keyword>
<dbReference type="InterPro" id="IPR013087">
    <property type="entry name" value="Znf_C2H2_type"/>
</dbReference>
<dbReference type="InterPro" id="IPR036236">
    <property type="entry name" value="Znf_C2H2_sf"/>
</dbReference>
<evidence type="ECO:0000256" key="1">
    <source>
        <dbReference type="ARBA" id="ARBA00004123"/>
    </source>
</evidence>
<feature type="domain" description="C2H2-type" evidence="12">
    <location>
        <begin position="212"/>
        <end position="239"/>
    </location>
</feature>
<evidence type="ECO:0000256" key="5">
    <source>
        <dbReference type="ARBA" id="ARBA00022833"/>
    </source>
</evidence>
<feature type="domain" description="C2H2-type" evidence="12">
    <location>
        <begin position="363"/>
        <end position="390"/>
    </location>
</feature>
<dbReference type="GO" id="GO:0000981">
    <property type="term" value="F:DNA-binding transcription factor activity, RNA polymerase II-specific"/>
    <property type="evidence" value="ECO:0007669"/>
    <property type="project" value="TreeGrafter"/>
</dbReference>
<feature type="domain" description="C2H2-type" evidence="12">
    <location>
        <begin position="271"/>
        <end position="299"/>
    </location>
</feature>
<dbReference type="InterPro" id="IPR012934">
    <property type="entry name" value="Znf_AD"/>
</dbReference>
<comment type="subcellular location">
    <subcellularLocation>
        <location evidence="1">Nucleus</location>
    </subcellularLocation>
</comment>
<dbReference type="SMART" id="SM00355">
    <property type="entry name" value="ZnF_C2H2"/>
    <property type="match status" value="9"/>
</dbReference>
<reference evidence="14" key="1">
    <citation type="submission" date="2022-01" db="EMBL/GenBank/DDBJ databases">
        <authorList>
            <person name="King R."/>
        </authorList>
    </citation>
    <scope>NUCLEOTIDE SEQUENCE</scope>
</reference>
<keyword evidence="3" id="KW-0677">Repeat</keyword>
<dbReference type="PANTHER" id="PTHR23226:SF416">
    <property type="entry name" value="FI01424P"/>
    <property type="match status" value="1"/>
</dbReference>
<dbReference type="AlphaFoldDB" id="A0A9N9X453"/>
<feature type="domain" description="C2H2-type" evidence="12">
    <location>
        <begin position="447"/>
        <end position="475"/>
    </location>
</feature>
<evidence type="ECO:0000256" key="11">
    <source>
        <dbReference type="PROSITE-ProRule" id="PRU01263"/>
    </source>
</evidence>
<feature type="domain" description="C2H2-type" evidence="12">
    <location>
        <begin position="308"/>
        <end position="335"/>
    </location>
</feature>
<dbReference type="FunFam" id="3.30.160.60:FF:000446">
    <property type="entry name" value="Zinc finger protein"/>
    <property type="match status" value="2"/>
</dbReference>
<dbReference type="Pfam" id="PF07776">
    <property type="entry name" value="zf-AD"/>
    <property type="match status" value="1"/>
</dbReference>
<keyword evidence="6" id="KW-0805">Transcription regulation</keyword>
<feature type="binding site" evidence="11">
    <location>
        <position position="13"/>
    </location>
    <ligand>
        <name>Zn(2+)</name>
        <dbReference type="ChEBI" id="CHEBI:29105"/>
    </ligand>
</feature>
<feature type="domain" description="C2H2-type" evidence="12">
    <location>
        <begin position="335"/>
        <end position="362"/>
    </location>
</feature>
<evidence type="ECO:0000256" key="3">
    <source>
        <dbReference type="ARBA" id="ARBA00022737"/>
    </source>
</evidence>
<dbReference type="FunFam" id="3.30.160.60:FF:000100">
    <property type="entry name" value="Zinc finger 45-like"/>
    <property type="match status" value="1"/>
</dbReference>
<keyword evidence="9" id="KW-0539">Nucleus</keyword>
<dbReference type="Pfam" id="PF00096">
    <property type="entry name" value="zf-C2H2"/>
    <property type="match status" value="7"/>
</dbReference>
<dbReference type="PANTHER" id="PTHR23226">
    <property type="entry name" value="ZINC FINGER AND SCAN DOMAIN-CONTAINING"/>
    <property type="match status" value="1"/>
</dbReference>
<evidence type="ECO:0000256" key="6">
    <source>
        <dbReference type="ARBA" id="ARBA00023015"/>
    </source>
</evidence>
<evidence type="ECO:0000256" key="8">
    <source>
        <dbReference type="ARBA" id="ARBA00023163"/>
    </source>
</evidence>
<feature type="binding site" evidence="11">
    <location>
        <position position="10"/>
    </location>
    <ligand>
        <name>Zn(2+)</name>
        <dbReference type="ChEBI" id="CHEBI:29105"/>
    </ligand>
</feature>
<evidence type="ECO:0000259" key="12">
    <source>
        <dbReference type="PROSITE" id="PS50157"/>
    </source>
</evidence>
<name>A0A9N9X453_PHACE</name>
<dbReference type="GO" id="GO:0000978">
    <property type="term" value="F:RNA polymerase II cis-regulatory region sequence-specific DNA binding"/>
    <property type="evidence" value="ECO:0007669"/>
    <property type="project" value="TreeGrafter"/>
</dbReference>
<feature type="domain" description="ZAD" evidence="13">
    <location>
        <begin position="8"/>
        <end position="82"/>
    </location>
</feature>
<accession>A0A9N9X453</accession>
<keyword evidence="15" id="KW-1185">Reference proteome</keyword>
<keyword evidence="7" id="KW-0238">DNA-binding</keyword>
<feature type="domain" description="C2H2-type" evidence="12">
    <location>
        <begin position="391"/>
        <end position="418"/>
    </location>
</feature>
<feature type="domain" description="C2H2-type" evidence="12">
    <location>
        <begin position="240"/>
        <end position="267"/>
    </location>
</feature>
<dbReference type="GO" id="GO:0008270">
    <property type="term" value="F:zinc ion binding"/>
    <property type="evidence" value="ECO:0007669"/>
    <property type="project" value="UniProtKB-UniRule"/>
</dbReference>
<dbReference type="GO" id="GO:0005634">
    <property type="term" value="C:nucleus"/>
    <property type="evidence" value="ECO:0007669"/>
    <property type="project" value="UniProtKB-SubCell"/>
</dbReference>
<dbReference type="Proteomes" id="UP001153737">
    <property type="component" value="Chromosome 15"/>
</dbReference>
<gene>
    <name evidence="14" type="ORF">PHAECO_LOCUS4961</name>
</gene>
<organism evidence="14 15">
    <name type="scientific">Phaedon cochleariae</name>
    <name type="common">Mustard beetle</name>
    <dbReference type="NCBI Taxonomy" id="80249"/>
    <lineage>
        <taxon>Eukaryota</taxon>
        <taxon>Metazoa</taxon>
        <taxon>Ecdysozoa</taxon>
        <taxon>Arthropoda</taxon>
        <taxon>Hexapoda</taxon>
        <taxon>Insecta</taxon>
        <taxon>Pterygota</taxon>
        <taxon>Neoptera</taxon>
        <taxon>Endopterygota</taxon>
        <taxon>Coleoptera</taxon>
        <taxon>Polyphaga</taxon>
        <taxon>Cucujiformia</taxon>
        <taxon>Chrysomeloidea</taxon>
        <taxon>Chrysomelidae</taxon>
        <taxon>Chrysomelinae</taxon>
        <taxon>Chrysomelini</taxon>
        <taxon>Phaedon</taxon>
    </lineage>
</organism>
<evidence type="ECO:0000256" key="2">
    <source>
        <dbReference type="ARBA" id="ARBA00022723"/>
    </source>
</evidence>
<dbReference type="Gene3D" id="3.30.160.60">
    <property type="entry name" value="Classic Zinc Finger"/>
    <property type="match status" value="9"/>
</dbReference>
<feature type="domain" description="C2H2-type" evidence="12">
    <location>
        <begin position="419"/>
        <end position="446"/>
    </location>
</feature>
<evidence type="ECO:0000256" key="4">
    <source>
        <dbReference type="ARBA" id="ARBA00022771"/>
    </source>
</evidence>
<proteinExistence type="predicted"/>
<reference evidence="14" key="2">
    <citation type="submission" date="2022-10" db="EMBL/GenBank/DDBJ databases">
        <authorList>
            <consortium name="ENA_rothamsted_submissions"/>
            <consortium name="culmorum"/>
            <person name="King R."/>
        </authorList>
    </citation>
    <scope>NUCLEOTIDE SEQUENCE</scope>
</reference>
<dbReference type="EMBL" id="OU896721">
    <property type="protein sequence ID" value="CAG9817304.1"/>
    <property type="molecule type" value="Genomic_DNA"/>
</dbReference>
<dbReference type="FunFam" id="3.30.160.60:FF:000417">
    <property type="entry name" value="Zinc finger protein"/>
    <property type="match status" value="1"/>
</dbReference>
<evidence type="ECO:0008006" key="16">
    <source>
        <dbReference type="Google" id="ProtNLM"/>
    </source>
</evidence>
<dbReference type="Gene3D" id="3.40.1800.20">
    <property type="match status" value="1"/>
</dbReference>
<evidence type="ECO:0000313" key="15">
    <source>
        <dbReference type="Proteomes" id="UP001153737"/>
    </source>
</evidence>
<protein>
    <recommendedName>
        <fullName evidence="16">Zinc finger protein</fullName>
    </recommendedName>
</protein>
<feature type="binding site" evidence="11">
    <location>
        <position position="55"/>
    </location>
    <ligand>
        <name>Zn(2+)</name>
        <dbReference type="ChEBI" id="CHEBI:29105"/>
    </ligand>
</feature>
<keyword evidence="2 11" id="KW-0479">Metal-binding</keyword>
<dbReference type="PROSITE" id="PS51915">
    <property type="entry name" value="ZAD"/>
    <property type="match status" value="1"/>
</dbReference>
<dbReference type="SUPFAM" id="SSF57667">
    <property type="entry name" value="beta-beta-alpha zinc fingers"/>
    <property type="match status" value="6"/>
</dbReference>
<dbReference type="PROSITE" id="PS00028">
    <property type="entry name" value="ZINC_FINGER_C2H2_1"/>
    <property type="match status" value="9"/>
</dbReference>
<dbReference type="SMART" id="SM00868">
    <property type="entry name" value="zf-AD"/>
    <property type="match status" value="1"/>
</dbReference>
<dbReference type="OrthoDB" id="6077919at2759"/>
<keyword evidence="5 11" id="KW-0862">Zinc</keyword>
<dbReference type="PROSITE" id="PS50157">
    <property type="entry name" value="ZINC_FINGER_C2H2_2"/>
    <property type="match status" value="9"/>
</dbReference>
<dbReference type="SUPFAM" id="SSF57716">
    <property type="entry name" value="Glucocorticoid receptor-like (DNA-binding domain)"/>
    <property type="match status" value="1"/>
</dbReference>
<evidence type="ECO:0000256" key="7">
    <source>
        <dbReference type="ARBA" id="ARBA00023125"/>
    </source>
</evidence>
<keyword evidence="4 10" id="KW-0863">Zinc-finger</keyword>
<evidence type="ECO:0000256" key="10">
    <source>
        <dbReference type="PROSITE-ProRule" id="PRU00042"/>
    </source>
</evidence>
<evidence type="ECO:0000256" key="9">
    <source>
        <dbReference type="ARBA" id="ARBA00023242"/>
    </source>
</evidence>